<protein>
    <submittedName>
        <fullName evidence="4">Glycosyltransferase, MGT family</fullName>
    </submittedName>
</protein>
<evidence type="ECO:0000256" key="2">
    <source>
        <dbReference type="ARBA" id="ARBA00022679"/>
    </source>
</evidence>
<dbReference type="PROSITE" id="PS00375">
    <property type="entry name" value="UDPGT"/>
    <property type="match status" value="1"/>
</dbReference>
<dbReference type="FunFam" id="3.40.50.2000:FF:000072">
    <property type="entry name" value="Glycosyl transferase"/>
    <property type="match status" value="1"/>
</dbReference>
<comment type="similarity">
    <text evidence="1 3">Belongs to the UDP-glycosyltransferase family.</text>
</comment>
<dbReference type="NCBIfam" id="TIGR01426">
    <property type="entry name" value="MGT"/>
    <property type="match status" value="1"/>
</dbReference>
<dbReference type="SUPFAM" id="SSF53756">
    <property type="entry name" value="UDP-Glycosyltransferase/glycogen phosphorylase"/>
    <property type="match status" value="1"/>
</dbReference>
<keyword evidence="5" id="KW-1185">Reference proteome</keyword>
<evidence type="ECO:0000256" key="3">
    <source>
        <dbReference type="RuleBase" id="RU003718"/>
    </source>
</evidence>
<dbReference type="InterPro" id="IPR035595">
    <property type="entry name" value="UDP_glycos_trans_CS"/>
</dbReference>
<accession>A0A1G6J333</accession>
<evidence type="ECO:0000313" key="4">
    <source>
        <dbReference type="EMBL" id="SDC13070.1"/>
    </source>
</evidence>
<reference evidence="4 5" key="1">
    <citation type="submission" date="2016-10" db="EMBL/GenBank/DDBJ databases">
        <authorList>
            <person name="de Groot N.N."/>
        </authorList>
    </citation>
    <scope>NUCLEOTIDE SEQUENCE [LARGE SCALE GENOMIC DNA]</scope>
    <source>
        <strain evidence="4 5">CGMCC 4.6858</strain>
    </source>
</reference>
<evidence type="ECO:0000313" key="5">
    <source>
        <dbReference type="Proteomes" id="UP000199034"/>
    </source>
</evidence>
<dbReference type="Pfam" id="PF00201">
    <property type="entry name" value="UDPGT"/>
    <property type="match status" value="1"/>
</dbReference>
<keyword evidence="3" id="KW-0328">Glycosyltransferase</keyword>
<dbReference type="GO" id="GO:0017000">
    <property type="term" value="P:antibiotic biosynthetic process"/>
    <property type="evidence" value="ECO:0007669"/>
    <property type="project" value="UniProtKB-ARBA"/>
</dbReference>
<name>A0A1G6J333_9ACTN</name>
<dbReference type="AlphaFoldDB" id="A0A1G6J333"/>
<keyword evidence="2 3" id="KW-0808">Transferase</keyword>
<dbReference type="EMBL" id="FMZM01000001">
    <property type="protein sequence ID" value="SDC13070.1"/>
    <property type="molecule type" value="Genomic_DNA"/>
</dbReference>
<dbReference type="PANTHER" id="PTHR48050:SF13">
    <property type="entry name" value="STEROL 3-BETA-GLUCOSYLTRANSFERASE UGT80A2"/>
    <property type="match status" value="1"/>
</dbReference>
<dbReference type="STRING" id="1045774.SAMN05421872_101355"/>
<organism evidence="4 5">
    <name type="scientific">Nocardioides lianchengensis</name>
    <dbReference type="NCBI Taxonomy" id="1045774"/>
    <lineage>
        <taxon>Bacteria</taxon>
        <taxon>Bacillati</taxon>
        <taxon>Actinomycetota</taxon>
        <taxon>Actinomycetes</taxon>
        <taxon>Propionibacteriales</taxon>
        <taxon>Nocardioidaceae</taxon>
        <taxon>Nocardioides</taxon>
    </lineage>
</organism>
<dbReference type="OrthoDB" id="6620093at2"/>
<dbReference type="InterPro" id="IPR050426">
    <property type="entry name" value="Glycosyltransferase_28"/>
</dbReference>
<dbReference type="Proteomes" id="UP000199034">
    <property type="component" value="Unassembled WGS sequence"/>
</dbReference>
<dbReference type="InterPro" id="IPR002213">
    <property type="entry name" value="UDP_glucos_trans"/>
</dbReference>
<dbReference type="Gene3D" id="3.40.50.2000">
    <property type="entry name" value="Glycogen Phosphorylase B"/>
    <property type="match status" value="2"/>
</dbReference>
<gene>
    <name evidence="4" type="ORF">SAMN05421872_101355</name>
</gene>
<dbReference type="RefSeq" id="WP_090850136.1">
    <property type="nucleotide sequence ID" value="NZ_FMZM01000001.1"/>
</dbReference>
<dbReference type="CDD" id="cd03784">
    <property type="entry name" value="GT1_Gtf-like"/>
    <property type="match status" value="1"/>
</dbReference>
<dbReference type="PANTHER" id="PTHR48050">
    <property type="entry name" value="STEROL 3-BETA-GLUCOSYLTRANSFERASE"/>
    <property type="match status" value="1"/>
</dbReference>
<dbReference type="GO" id="GO:0008194">
    <property type="term" value="F:UDP-glycosyltransferase activity"/>
    <property type="evidence" value="ECO:0007669"/>
    <property type="project" value="InterPro"/>
</dbReference>
<sequence>MAHVAMVSIPYPGHVHPSLELVRGLVARGHRVTYVSDPAHAHGPRLCAAIEATGAELRPYSSTLDAWEGDVVDHLTRFQAEYESMLPQVRAHYEHDRPDLFLYDIAGITARILADEWGVPALQLSPAYVGWDGYEDDMADFLSGIEADPRGRALRERERAWFAAQGVTTDPLSYLGRPDRSVVLISPLMQPHLDRVDREVHTFVGPLVRPAVPSGAWTPPGDDVQLLLVSLGSAFTDRPDLYRRCVQAYGDRPGWHVVLQIGSTVGPADLGPLPANVETHPWVPQLEVLGRADAFLTHAGMGGSSEGLVTGTPMIAAPQDADQFENADRLVAAGVAVRIDSEAVTVEELRTALDTITAPAVRTRSRALAADMHRAGGLDAAVAVVESRL</sequence>
<dbReference type="GO" id="GO:0016758">
    <property type="term" value="F:hexosyltransferase activity"/>
    <property type="evidence" value="ECO:0007669"/>
    <property type="project" value="InterPro"/>
</dbReference>
<evidence type="ECO:0000256" key="1">
    <source>
        <dbReference type="ARBA" id="ARBA00009995"/>
    </source>
</evidence>
<dbReference type="InterPro" id="IPR006326">
    <property type="entry name" value="UDPGT_MGT-like"/>
</dbReference>
<proteinExistence type="inferred from homology"/>